<dbReference type="AlphaFoldDB" id="A0A6G4HQ65"/>
<dbReference type="InterPro" id="IPR041599">
    <property type="entry name" value="Gp138_N"/>
</dbReference>
<accession>A0A6G4HQ65</accession>
<dbReference type="InterPro" id="IPR037026">
    <property type="entry name" value="Vgr_OB-fold_dom_sf"/>
</dbReference>
<proteinExistence type="predicted"/>
<dbReference type="Gene3D" id="2.40.50.230">
    <property type="entry name" value="Gp5 N-terminal domain"/>
    <property type="match status" value="1"/>
</dbReference>
<name>A0A6G4HQ65_CLOBO</name>
<evidence type="ECO:0000259" key="1">
    <source>
        <dbReference type="Pfam" id="PF18352"/>
    </source>
</evidence>
<dbReference type="RefSeq" id="WP_085296148.1">
    <property type="nucleotide sequence ID" value="NZ_MWJE01000112.1"/>
</dbReference>
<feature type="domain" description="Phage protein Gp138 N-terminal" evidence="1">
    <location>
        <begin position="33"/>
        <end position="133"/>
    </location>
</feature>
<dbReference type="Pfam" id="PF18352">
    <property type="entry name" value="Gp138_N"/>
    <property type="match status" value="1"/>
</dbReference>
<protein>
    <recommendedName>
        <fullName evidence="1">Phage protein Gp138 N-terminal domain-containing protein</fullName>
    </recommendedName>
</protein>
<reference evidence="2" key="1">
    <citation type="submission" date="2019-04" db="EMBL/GenBank/DDBJ databases">
        <title>Genome sequencing of Clostridium botulinum Groups I-IV and Clostridium butyricum.</title>
        <authorList>
            <person name="Brunt J."/>
            <person name="Van Vliet A.H.M."/>
            <person name="Stringer S.C."/>
            <person name="Carter A.T."/>
            <person name="Peck M.W."/>
        </authorList>
    </citation>
    <scope>NUCLEOTIDE SEQUENCE</scope>
    <source>
        <strain evidence="2">751/1</strain>
    </source>
</reference>
<organism evidence="2">
    <name type="scientific">Clostridium botulinum</name>
    <dbReference type="NCBI Taxonomy" id="1491"/>
    <lineage>
        <taxon>Bacteria</taxon>
        <taxon>Bacillati</taxon>
        <taxon>Bacillota</taxon>
        <taxon>Clostridia</taxon>
        <taxon>Eubacteriales</taxon>
        <taxon>Clostridiaceae</taxon>
        <taxon>Clostridium</taxon>
    </lineage>
</organism>
<dbReference type="EMBL" id="SXEU01000001">
    <property type="protein sequence ID" value="NFV15300.1"/>
    <property type="molecule type" value="Genomic_DNA"/>
</dbReference>
<sequence>MKNRNLNEIIGSDTEMFRSMGDGWKNVLRVACPGIIQSFDSETQTVTVQLALREHITKPDFTKEWVNLPLLLDVPIVISRAGGYCLTMPIQQGDECLVIFADMCIDSWFTYGGIQNQIEKRRHDLSDGFAILGVWSQPQKIKNYSTDSCQLRTIDGTSSIEIKGNSINLVGDVKINGTDITPKP</sequence>
<comment type="caution">
    <text evidence="2">The sequence shown here is derived from an EMBL/GenBank/DDBJ whole genome shotgun (WGS) entry which is preliminary data.</text>
</comment>
<evidence type="ECO:0000313" key="2">
    <source>
        <dbReference type="EMBL" id="NFV15300.1"/>
    </source>
</evidence>
<gene>
    <name evidence="2" type="ORF">FDG29_03850</name>
</gene>